<evidence type="ECO:0000256" key="1">
    <source>
        <dbReference type="SAM" id="MobiDB-lite"/>
    </source>
</evidence>
<sequence length="427" mass="47045">MAERYSSTSRILMEYVDNSLVDAESFYDHVAGTYRRAVYIDVFVSNERRTLRIVDNCRGMPPDVLSRVVMRVGESKKRGVSLVNGQFGLGMQSFRAACSTLTVTSRAAGDNAYRICVEREQSDGFRIEVVDEVPALADLSGAAHTGTEVVLSGFDKQWIDGTFGPAAVAREVESHFERLLDRAALSVRVWDADQPGATPRRCQPIDYSRLSPGASVKLAVDLGFVRASGDALANALDPSRVAAEAAARAAREAEEAAKKAEDDERRAEARRQARRMKRQAPAAEQFSVRLVRGLEKRVAGAAAMDEAGAAELRRAVEAVLPPPLPRERSRLVGSTIFVDADHPDFQARWRQTRLGTTKLDDRLCGYLATIVSSHYRERAYQAADRSRVDYAQCYEELISTYCRLEEGLSAALPAMLKEMNEQGGFAA</sequence>
<dbReference type="AlphaFoldDB" id="A0A0M0K3M9"/>
<feature type="compositionally biased region" description="Basic and acidic residues" evidence="1">
    <location>
        <begin position="253"/>
        <end position="271"/>
    </location>
</feature>
<dbReference type="Pfam" id="PF13589">
    <property type="entry name" value="HATPase_c_3"/>
    <property type="match status" value="1"/>
</dbReference>
<evidence type="ECO:0000313" key="3">
    <source>
        <dbReference type="Proteomes" id="UP000037460"/>
    </source>
</evidence>
<feature type="region of interest" description="Disordered" evidence="1">
    <location>
        <begin position="253"/>
        <end position="280"/>
    </location>
</feature>
<keyword evidence="3" id="KW-1185">Reference proteome</keyword>
<organism evidence="2 3">
    <name type="scientific">Chrysochromulina tobinii</name>
    <dbReference type="NCBI Taxonomy" id="1460289"/>
    <lineage>
        <taxon>Eukaryota</taxon>
        <taxon>Haptista</taxon>
        <taxon>Haptophyta</taxon>
        <taxon>Prymnesiophyceae</taxon>
        <taxon>Prymnesiales</taxon>
        <taxon>Chrysochromulinaceae</taxon>
        <taxon>Chrysochromulina</taxon>
    </lineage>
</organism>
<name>A0A0M0K3M9_9EUKA</name>
<reference evidence="3" key="1">
    <citation type="journal article" date="2015" name="PLoS Genet.">
        <title>Genome Sequence and Transcriptome Analyses of Chrysochromulina tobin: Metabolic Tools for Enhanced Algal Fitness in the Prominent Order Prymnesiales (Haptophyceae).</title>
        <authorList>
            <person name="Hovde B.T."/>
            <person name="Deodato C.R."/>
            <person name="Hunsperger H.M."/>
            <person name="Ryken S.A."/>
            <person name="Yost W."/>
            <person name="Jha R.K."/>
            <person name="Patterson J."/>
            <person name="Monnat R.J. Jr."/>
            <person name="Barlow S.B."/>
            <person name="Starkenburg S.R."/>
            <person name="Cattolico R.A."/>
        </authorList>
    </citation>
    <scope>NUCLEOTIDE SEQUENCE</scope>
    <source>
        <strain evidence="3">CCMP291</strain>
    </source>
</reference>
<proteinExistence type="predicted"/>
<dbReference type="OrthoDB" id="10587359at2759"/>
<dbReference type="Gene3D" id="3.30.565.10">
    <property type="entry name" value="Histidine kinase-like ATPase, C-terminal domain"/>
    <property type="match status" value="1"/>
</dbReference>
<dbReference type="InterPro" id="IPR036890">
    <property type="entry name" value="HATPase_C_sf"/>
</dbReference>
<comment type="caution">
    <text evidence="2">The sequence shown here is derived from an EMBL/GenBank/DDBJ whole genome shotgun (WGS) entry which is preliminary data.</text>
</comment>
<accession>A0A0M0K3M9</accession>
<dbReference type="SUPFAM" id="SSF55874">
    <property type="entry name" value="ATPase domain of HSP90 chaperone/DNA topoisomerase II/histidine kinase"/>
    <property type="match status" value="1"/>
</dbReference>
<dbReference type="Proteomes" id="UP000037460">
    <property type="component" value="Unassembled WGS sequence"/>
</dbReference>
<evidence type="ECO:0000313" key="2">
    <source>
        <dbReference type="EMBL" id="KOO33435.1"/>
    </source>
</evidence>
<gene>
    <name evidence="2" type="ORF">Ctob_012221</name>
</gene>
<dbReference type="EMBL" id="JWZX01001520">
    <property type="protein sequence ID" value="KOO33435.1"/>
    <property type="molecule type" value="Genomic_DNA"/>
</dbReference>
<protein>
    <submittedName>
        <fullName evidence="2">Uncharacterized protein</fullName>
    </submittedName>
</protein>